<reference evidence="1" key="1">
    <citation type="journal article" date="2021" name="Proc. Natl. Acad. Sci. U.S.A.">
        <title>A Catalog of Tens of Thousands of Viruses from Human Metagenomes Reveals Hidden Associations with Chronic Diseases.</title>
        <authorList>
            <person name="Tisza M.J."/>
            <person name="Buck C.B."/>
        </authorList>
    </citation>
    <scope>NUCLEOTIDE SEQUENCE</scope>
    <source>
        <strain evidence="1">CtjhW4</strain>
    </source>
</reference>
<proteinExistence type="predicted"/>
<name>A0A8S5PTT6_9CAUD</name>
<evidence type="ECO:0000313" key="1">
    <source>
        <dbReference type="EMBL" id="DAE09668.1"/>
    </source>
</evidence>
<dbReference type="EMBL" id="BK015491">
    <property type="protein sequence ID" value="DAE09668.1"/>
    <property type="molecule type" value="Genomic_DNA"/>
</dbReference>
<organism evidence="1">
    <name type="scientific">Myoviridae sp. ctjhW4</name>
    <dbReference type="NCBI Taxonomy" id="2825162"/>
    <lineage>
        <taxon>Viruses</taxon>
        <taxon>Duplodnaviria</taxon>
        <taxon>Heunggongvirae</taxon>
        <taxon>Uroviricota</taxon>
        <taxon>Caudoviricetes</taxon>
    </lineage>
</organism>
<sequence>MAKKYAIWNKKDPVITPIGEVLSAEEWIKRYPVAGIDAITVVCSAGEINGGFFGTLGQMKLMAENNGATFEDNLSNEELLAAIEKFENELHNPTSVEPTAEERIAAALEYQNMMAE</sequence>
<accession>A0A8S5PTT6</accession>
<protein>
    <submittedName>
        <fullName evidence="1">Uncharacterized protein</fullName>
    </submittedName>
</protein>